<name>A0ACB9D6V5_9ASTR</name>
<dbReference type="EMBL" id="CM042037">
    <property type="protein sequence ID" value="KAI3742343.1"/>
    <property type="molecule type" value="Genomic_DNA"/>
</dbReference>
<sequence>MRMAHALAIVLPRFGHRFPWYQMRERETKSPGINPNPGFEGAAVAGEKNAGSSGVFKNQRLRDPRQQHHRQ</sequence>
<gene>
    <name evidence="1" type="ORF">L1987_60023</name>
</gene>
<keyword evidence="2" id="KW-1185">Reference proteome</keyword>
<protein>
    <submittedName>
        <fullName evidence="1">Uncharacterized protein</fullName>
    </submittedName>
</protein>
<accession>A0ACB9D6V5</accession>
<evidence type="ECO:0000313" key="1">
    <source>
        <dbReference type="EMBL" id="KAI3742343.1"/>
    </source>
</evidence>
<dbReference type="Proteomes" id="UP001056120">
    <property type="component" value="Linkage Group LG20"/>
</dbReference>
<reference evidence="2" key="1">
    <citation type="journal article" date="2022" name="Mol. Ecol. Resour.">
        <title>The genomes of chicory, endive, great burdock and yacon provide insights into Asteraceae palaeo-polyploidization history and plant inulin production.</title>
        <authorList>
            <person name="Fan W."/>
            <person name="Wang S."/>
            <person name="Wang H."/>
            <person name="Wang A."/>
            <person name="Jiang F."/>
            <person name="Liu H."/>
            <person name="Zhao H."/>
            <person name="Xu D."/>
            <person name="Zhang Y."/>
        </authorList>
    </citation>
    <scope>NUCLEOTIDE SEQUENCE [LARGE SCALE GENOMIC DNA]</scope>
    <source>
        <strain evidence="2">cv. Yunnan</strain>
    </source>
</reference>
<comment type="caution">
    <text evidence="1">The sequence shown here is derived from an EMBL/GenBank/DDBJ whole genome shotgun (WGS) entry which is preliminary data.</text>
</comment>
<evidence type="ECO:0000313" key="2">
    <source>
        <dbReference type="Proteomes" id="UP001056120"/>
    </source>
</evidence>
<organism evidence="1 2">
    <name type="scientific">Smallanthus sonchifolius</name>
    <dbReference type="NCBI Taxonomy" id="185202"/>
    <lineage>
        <taxon>Eukaryota</taxon>
        <taxon>Viridiplantae</taxon>
        <taxon>Streptophyta</taxon>
        <taxon>Embryophyta</taxon>
        <taxon>Tracheophyta</taxon>
        <taxon>Spermatophyta</taxon>
        <taxon>Magnoliopsida</taxon>
        <taxon>eudicotyledons</taxon>
        <taxon>Gunneridae</taxon>
        <taxon>Pentapetalae</taxon>
        <taxon>asterids</taxon>
        <taxon>campanulids</taxon>
        <taxon>Asterales</taxon>
        <taxon>Asteraceae</taxon>
        <taxon>Asteroideae</taxon>
        <taxon>Heliantheae alliance</taxon>
        <taxon>Millerieae</taxon>
        <taxon>Smallanthus</taxon>
    </lineage>
</organism>
<proteinExistence type="predicted"/>
<reference evidence="1 2" key="2">
    <citation type="journal article" date="2022" name="Mol. Ecol. Resour.">
        <title>The genomes of chicory, endive, great burdock and yacon provide insights into Asteraceae paleo-polyploidization history and plant inulin production.</title>
        <authorList>
            <person name="Fan W."/>
            <person name="Wang S."/>
            <person name="Wang H."/>
            <person name="Wang A."/>
            <person name="Jiang F."/>
            <person name="Liu H."/>
            <person name="Zhao H."/>
            <person name="Xu D."/>
            <person name="Zhang Y."/>
        </authorList>
    </citation>
    <scope>NUCLEOTIDE SEQUENCE [LARGE SCALE GENOMIC DNA]</scope>
    <source>
        <strain evidence="2">cv. Yunnan</strain>
        <tissue evidence="1">Leaves</tissue>
    </source>
</reference>